<evidence type="ECO:0000313" key="6">
    <source>
        <dbReference type="EMBL" id="THV31177.1"/>
    </source>
</evidence>
<sequence length="326" mass="34730">MGSIITNGAAISALQVLRNISGQMGAAQEEVSSGLRVKTAADNAAYWSISTTMRSDNMAMSAVRDALGLSAAVLDTTYAAVETSIDIMAQITAKLVAAQEHGVDKTKINEELDQFKQQLQSTMDSASFNGQNWLSWNSGEDSRDKQIVSSFMRSSDGNISLGTISYEINTPPPRTDTNVQYFVDNGGSGEYGILSSEAFAVQAGSAINYVLILGSTAPASAVELVLSNATSSEELDDMISTVEAMTKQMVSVASQIGSMISRVEMQAEFALKLSDSIDSGIGRLVDADMNEASTRLKALQTQEQLAVQSLSMANSQPESLLTLFRQ</sequence>
<dbReference type="InterPro" id="IPR001029">
    <property type="entry name" value="Flagellin_N"/>
</dbReference>
<proteinExistence type="inferred from homology"/>
<accession>A0A4S8PKB2</accession>
<keyword evidence="6" id="KW-0969">Cilium</keyword>
<dbReference type="InterPro" id="IPR001492">
    <property type="entry name" value="Flagellin"/>
</dbReference>
<dbReference type="InterPro" id="IPR046358">
    <property type="entry name" value="Flagellin_C"/>
</dbReference>
<dbReference type="GO" id="GO:0005576">
    <property type="term" value="C:extracellular region"/>
    <property type="evidence" value="ECO:0007669"/>
    <property type="project" value="UniProtKB-SubCell"/>
</dbReference>
<dbReference type="SUPFAM" id="SSF64518">
    <property type="entry name" value="Phase 1 flagellin"/>
    <property type="match status" value="1"/>
</dbReference>
<dbReference type="GO" id="GO:0005198">
    <property type="term" value="F:structural molecule activity"/>
    <property type="evidence" value="ECO:0007669"/>
    <property type="project" value="UniProtKB-UniRule"/>
</dbReference>
<dbReference type="PANTHER" id="PTHR42792:SF2">
    <property type="entry name" value="FLAGELLIN"/>
    <property type="match status" value="1"/>
</dbReference>
<evidence type="ECO:0000313" key="7">
    <source>
        <dbReference type="Proteomes" id="UP000307378"/>
    </source>
</evidence>
<dbReference type="Gene3D" id="1.20.1330.10">
    <property type="entry name" value="f41 fragment of flagellin, N-terminal domain"/>
    <property type="match status" value="1"/>
</dbReference>
<dbReference type="GO" id="GO:0009288">
    <property type="term" value="C:bacterial-type flagellum"/>
    <property type="evidence" value="ECO:0007669"/>
    <property type="project" value="UniProtKB-SubCell"/>
</dbReference>
<dbReference type="Pfam" id="PF00700">
    <property type="entry name" value="Flagellin_C"/>
    <property type="match status" value="1"/>
</dbReference>
<evidence type="ECO:0000259" key="4">
    <source>
        <dbReference type="Pfam" id="PF00669"/>
    </source>
</evidence>
<organism evidence="6 7">
    <name type="scientific">Rhizobium rosettiformans W3</name>
    <dbReference type="NCBI Taxonomy" id="538378"/>
    <lineage>
        <taxon>Bacteria</taxon>
        <taxon>Pseudomonadati</taxon>
        <taxon>Pseudomonadota</taxon>
        <taxon>Alphaproteobacteria</taxon>
        <taxon>Hyphomicrobiales</taxon>
        <taxon>Rhizobiaceae</taxon>
        <taxon>Rhizobium/Agrobacterium group</taxon>
        <taxon>Rhizobium</taxon>
    </lineage>
</organism>
<comment type="function">
    <text evidence="3">Flagellin is the subunit protein which polymerizes to form the filaments of bacterial flagella.</text>
</comment>
<keyword evidence="2 3" id="KW-0975">Bacterial flagellum</keyword>
<dbReference type="RefSeq" id="WP_136543210.1">
    <property type="nucleotide sequence ID" value="NZ_STGU01000021.1"/>
</dbReference>
<dbReference type="Pfam" id="PF00669">
    <property type="entry name" value="Flagellin_N"/>
    <property type="match status" value="1"/>
</dbReference>
<protein>
    <recommendedName>
        <fullName evidence="3">Flagellin</fullName>
    </recommendedName>
</protein>
<comment type="caution">
    <text evidence="6">The sequence shown here is derived from an EMBL/GenBank/DDBJ whole genome shotgun (WGS) entry which is preliminary data.</text>
</comment>
<feature type="domain" description="Flagellin N-terminal" evidence="4">
    <location>
        <begin position="4"/>
        <end position="135"/>
    </location>
</feature>
<comment type="similarity">
    <text evidence="1 3">Belongs to the bacterial flagellin family.</text>
</comment>
<keyword evidence="6" id="KW-0282">Flagellum</keyword>
<dbReference type="PANTHER" id="PTHR42792">
    <property type="entry name" value="FLAGELLIN"/>
    <property type="match status" value="1"/>
</dbReference>
<reference evidence="6 7" key="1">
    <citation type="submission" date="2019-04" db="EMBL/GenBank/DDBJ databases">
        <title>genome sequence of strain W3.</title>
        <authorList>
            <person name="Gao J."/>
            <person name="Sun J."/>
        </authorList>
    </citation>
    <scope>NUCLEOTIDE SEQUENCE [LARGE SCALE GENOMIC DNA]</scope>
    <source>
        <strain evidence="6 7">W3</strain>
    </source>
</reference>
<name>A0A4S8PKB2_9HYPH</name>
<dbReference type="Proteomes" id="UP000307378">
    <property type="component" value="Unassembled WGS sequence"/>
</dbReference>
<keyword evidence="3" id="KW-0964">Secreted</keyword>
<comment type="subcellular location">
    <subcellularLocation>
        <location evidence="3">Secreted</location>
    </subcellularLocation>
    <subcellularLocation>
        <location evidence="3">Bacterial flagellum</location>
    </subcellularLocation>
</comment>
<keyword evidence="6" id="KW-0966">Cell projection</keyword>
<dbReference type="AlphaFoldDB" id="A0A4S8PKB2"/>
<evidence type="ECO:0000256" key="1">
    <source>
        <dbReference type="ARBA" id="ARBA00005709"/>
    </source>
</evidence>
<evidence type="ECO:0000256" key="3">
    <source>
        <dbReference type="RuleBase" id="RU362073"/>
    </source>
</evidence>
<evidence type="ECO:0000259" key="5">
    <source>
        <dbReference type="Pfam" id="PF00700"/>
    </source>
</evidence>
<evidence type="ECO:0000256" key="2">
    <source>
        <dbReference type="ARBA" id="ARBA00023143"/>
    </source>
</evidence>
<feature type="domain" description="Flagellin C-terminal" evidence="5">
    <location>
        <begin position="240"/>
        <end position="324"/>
    </location>
</feature>
<gene>
    <name evidence="6" type="ORF">FAA86_22155</name>
</gene>
<dbReference type="EMBL" id="STGU01000021">
    <property type="protein sequence ID" value="THV31177.1"/>
    <property type="molecule type" value="Genomic_DNA"/>
</dbReference>